<evidence type="ECO:0000313" key="6">
    <source>
        <dbReference type="EMBL" id="SVE37924.1"/>
    </source>
</evidence>
<sequence length="49" mass="5337">TKKKGTGLGLAIVKQNTELYGGEIRVESELGVGTEFILTFPTRVLSRDN</sequence>
<feature type="domain" description="Histidine kinase" evidence="5">
    <location>
        <begin position="1"/>
        <end position="44"/>
    </location>
</feature>
<comment type="catalytic activity">
    <reaction evidence="1">
        <text>ATP + protein L-histidine = ADP + protein N-phospho-L-histidine.</text>
        <dbReference type="EC" id="2.7.13.3"/>
    </reaction>
</comment>
<dbReference type="SUPFAM" id="SSF55874">
    <property type="entry name" value="ATPase domain of HSP90 chaperone/DNA topoisomerase II/histidine kinase"/>
    <property type="match status" value="1"/>
</dbReference>
<dbReference type="AlphaFoldDB" id="A0A383D0T2"/>
<name>A0A383D0T2_9ZZZZ</name>
<dbReference type="PRINTS" id="PR00344">
    <property type="entry name" value="BCTRLSENSOR"/>
</dbReference>
<gene>
    <name evidence="6" type="ORF">METZ01_LOCUS490778</name>
</gene>
<evidence type="ECO:0000256" key="4">
    <source>
        <dbReference type="ARBA" id="ARBA00022777"/>
    </source>
</evidence>
<dbReference type="InterPro" id="IPR003594">
    <property type="entry name" value="HATPase_dom"/>
</dbReference>
<evidence type="ECO:0000256" key="1">
    <source>
        <dbReference type="ARBA" id="ARBA00000085"/>
    </source>
</evidence>
<dbReference type="InterPro" id="IPR005467">
    <property type="entry name" value="His_kinase_dom"/>
</dbReference>
<dbReference type="EMBL" id="UINC01213240">
    <property type="protein sequence ID" value="SVE37924.1"/>
    <property type="molecule type" value="Genomic_DNA"/>
</dbReference>
<dbReference type="GO" id="GO:0000155">
    <property type="term" value="F:phosphorelay sensor kinase activity"/>
    <property type="evidence" value="ECO:0007669"/>
    <property type="project" value="TreeGrafter"/>
</dbReference>
<dbReference type="GO" id="GO:0009927">
    <property type="term" value="F:histidine phosphotransfer kinase activity"/>
    <property type="evidence" value="ECO:0007669"/>
    <property type="project" value="TreeGrafter"/>
</dbReference>
<keyword evidence="3" id="KW-0808">Transferase</keyword>
<evidence type="ECO:0000259" key="5">
    <source>
        <dbReference type="PROSITE" id="PS50109"/>
    </source>
</evidence>
<keyword evidence="4" id="KW-0418">Kinase</keyword>
<dbReference type="GO" id="GO:0005886">
    <property type="term" value="C:plasma membrane"/>
    <property type="evidence" value="ECO:0007669"/>
    <property type="project" value="TreeGrafter"/>
</dbReference>
<organism evidence="6">
    <name type="scientific">marine metagenome</name>
    <dbReference type="NCBI Taxonomy" id="408172"/>
    <lineage>
        <taxon>unclassified sequences</taxon>
        <taxon>metagenomes</taxon>
        <taxon>ecological metagenomes</taxon>
    </lineage>
</organism>
<dbReference type="PROSITE" id="PS50109">
    <property type="entry name" value="HIS_KIN"/>
    <property type="match status" value="1"/>
</dbReference>
<evidence type="ECO:0000256" key="2">
    <source>
        <dbReference type="ARBA" id="ARBA00012438"/>
    </source>
</evidence>
<proteinExistence type="predicted"/>
<evidence type="ECO:0000256" key="3">
    <source>
        <dbReference type="ARBA" id="ARBA00022679"/>
    </source>
</evidence>
<dbReference type="PANTHER" id="PTHR43047">
    <property type="entry name" value="TWO-COMPONENT HISTIDINE PROTEIN KINASE"/>
    <property type="match status" value="1"/>
</dbReference>
<dbReference type="Pfam" id="PF02518">
    <property type="entry name" value="HATPase_c"/>
    <property type="match status" value="1"/>
</dbReference>
<dbReference type="InterPro" id="IPR004358">
    <property type="entry name" value="Sig_transdc_His_kin-like_C"/>
</dbReference>
<reference evidence="6" key="1">
    <citation type="submission" date="2018-05" db="EMBL/GenBank/DDBJ databases">
        <authorList>
            <person name="Lanie J.A."/>
            <person name="Ng W.-L."/>
            <person name="Kazmierczak K.M."/>
            <person name="Andrzejewski T.M."/>
            <person name="Davidsen T.M."/>
            <person name="Wayne K.J."/>
            <person name="Tettelin H."/>
            <person name="Glass J.I."/>
            <person name="Rusch D."/>
            <person name="Podicherti R."/>
            <person name="Tsui H.-C.T."/>
            <person name="Winkler M.E."/>
        </authorList>
    </citation>
    <scope>NUCLEOTIDE SEQUENCE</scope>
</reference>
<feature type="non-terminal residue" evidence="6">
    <location>
        <position position="1"/>
    </location>
</feature>
<dbReference type="EC" id="2.7.13.3" evidence="2"/>
<dbReference type="InterPro" id="IPR036890">
    <property type="entry name" value="HATPase_C_sf"/>
</dbReference>
<dbReference type="Gene3D" id="3.30.565.10">
    <property type="entry name" value="Histidine kinase-like ATPase, C-terminal domain"/>
    <property type="match status" value="1"/>
</dbReference>
<dbReference type="PANTHER" id="PTHR43047:SF72">
    <property type="entry name" value="OSMOSENSING HISTIDINE PROTEIN KINASE SLN1"/>
    <property type="match status" value="1"/>
</dbReference>
<accession>A0A383D0T2</accession>
<protein>
    <recommendedName>
        <fullName evidence="2">histidine kinase</fullName>
        <ecNumber evidence="2">2.7.13.3</ecNumber>
    </recommendedName>
</protein>